<dbReference type="Proteomes" id="UP000019146">
    <property type="component" value="Chromosome 1"/>
</dbReference>
<dbReference type="Gene3D" id="3.20.20.100">
    <property type="entry name" value="NADP-dependent oxidoreductase domain"/>
    <property type="match status" value="1"/>
</dbReference>
<dbReference type="SUPFAM" id="SSF51430">
    <property type="entry name" value="NAD(P)-linked oxidoreductase"/>
    <property type="match status" value="1"/>
</dbReference>
<name>A0A0P0R494_9BURK</name>
<dbReference type="PANTHER" id="PTHR43638">
    <property type="entry name" value="OXIDOREDUCTASE, ALDO/KETO REDUCTASE FAMILY PROTEIN"/>
    <property type="match status" value="1"/>
</dbReference>
<dbReference type="KEGG" id="bcai:K788_0005911"/>
<dbReference type="InterPro" id="IPR023210">
    <property type="entry name" value="NADP_OxRdtase_dom"/>
</dbReference>
<dbReference type="CDD" id="cd19138">
    <property type="entry name" value="AKR_YeaE"/>
    <property type="match status" value="1"/>
</dbReference>
<organism evidence="2 3">
    <name type="scientific">Paraburkholderia caribensis MBA4</name>
    <dbReference type="NCBI Taxonomy" id="1323664"/>
    <lineage>
        <taxon>Bacteria</taxon>
        <taxon>Pseudomonadati</taxon>
        <taxon>Pseudomonadota</taxon>
        <taxon>Betaproteobacteria</taxon>
        <taxon>Burkholderiales</taxon>
        <taxon>Burkholderiaceae</taxon>
        <taxon>Paraburkholderia</taxon>
    </lineage>
</organism>
<evidence type="ECO:0000259" key="1">
    <source>
        <dbReference type="Pfam" id="PF00248"/>
    </source>
</evidence>
<dbReference type="Pfam" id="PF00248">
    <property type="entry name" value="Aldo_ket_red"/>
    <property type="match status" value="1"/>
</dbReference>
<evidence type="ECO:0000313" key="2">
    <source>
        <dbReference type="EMBL" id="ALL62854.1"/>
    </source>
</evidence>
<dbReference type="InterPro" id="IPR020471">
    <property type="entry name" value="AKR"/>
</dbReference>
<dbReference type="AlphaFoldDB" id="A0A0P0R494"/>
<dbReference type="GO" id="GO:0016491">
    <property type="term" value="F:oxidoreductase activity"/>
    <property type="evidence" value="ECO:0007669"/>
    <property type="project" value="InterPro"/>
</dbReference>
<accession>A0A0P0R494</accession>
<dbReference type="PRINTS" id="PR00069">
    <property type="entry name" value="ALDKETRDTASE"/>
</dbReference>
<dbReference type="PANTHER" id="PTHR43638:SF3">
    <property type="entry name" value="ALDEHYDE REDUCTASE"/>
    <property type="match status" value="1"/>
</dbReference>
<proteinExistence type="predicted"/>
<gene>
    <name evidence="2" type="ORF">K788_0005911</name>
</gene>
<reference evidence="2 3" key="1">
    <citation type="journal article" date="2014" name="Genome Announc.">
        <title>Draft Genome Sequence of the Haloacid-Degrading Burkholderia caribensis Strain MBA4.</title>
        <authorList>
            <person name="Pan Y."/>
            <person name="Kong K.F."/>
            <person name="Tsang J.S."/>
        </authorList>
    </citation>
    <scope>NUCLEOTIDE SEQUENCE [LARGE SCALE GENOMIC DNA]</scope>
    <source>
        <strain evidence="2 3">MBA4</strain>
    </source>
</reference>
<evidence type="ECO:0000313" key="3">
    <source>
        <dbReference type="Proteomes" id="UP000019146"/>
    </source>
</evidence>
<dbReference type="InterPro" id="IPR036812">
    <property type="entry name" value="NAD(P)_OxRdtase_dom_sf"/>
</dbReference>
<feature type="domain" description="NADP-dependent oxidoreductase" evidence="1">
    <location>
        <begin position="62"/>
        <end position="312"/>
    </location>
</feature>
<protein>
    <submittedName>
        <fullName evidence="2">Oxidoreductase, aldo/keto reductase family</fullName>
    </submittedName>
</protein>
<sequence>MSSARRVIAGFCRDADARRDEALHSSRGRCDAALLHDIICEDAIMTKDIASVTLPDGERIPKLGQGTWEMGEHPSRRKAEIEALRGGIELGMTLIDTAEMYGEGATESLLGEALQGLRDDVFLVSKVYPHNASKRGVQHACEQSLQRLKTDRIDLYLLHWRGSVPLEETVAGFEALRRDGKIRHWGVSNFDVDDMEELVGVPHGDACATNQILYNVARRGPEFDLLPWLAGRKMPAMAYSPVDHARLPKRSPLDDIAGGHGVSVVQVALAWVLQQPDVFAIPKSGRIEHVRDNRRALDLKLSADELAAIDAHFRPPRSKRPLEML</sequence>
<dbReference type="EMBL" id="CP012746">
    <property type="protein sequence ID" value="ALL62854.1"/>
    <property type="molecule type" value="Genomic_DNA"/>
</dbReference>